<evidence type="ECO:0000256" key="1">
    <source>
        <dbReference type="SAM" id="MobiDB-lite"/>
    </source>
</evidence>
<comment type="caution">
    <text evidence="2">The sequence shown here is derived from an EMBL/GenBank/DDBJ whole genome shotgun (WGS) entry which is preliminary data.</text>
</comment>
<gene>
    <name evidence="2" type="ORF">GH714_031281</name>
</gene>
<name>A0A6A6N5B6_HEVBR</name>
<evidence type="ECO:0000313" key="3">
    <source>
        <dbReference type="Proteomes" id="UP000467840"/>
    </source>
</evidence>
<protein>
    <submittedName>
        <fullName evidence="2">Uncharacterized protein</fullName>
    </submittedName>
</protein>
<proteinExistence type="predicted"/>
<sequence length="180" mass="20784">MVHLSCTQARIRALLPTPKDFFNSHPKDEEPNKNGKGTEMEQDFIIEMQQNFIANTFSVIEHSKEENTKERDEWQVDNAMGKTGGEYEMKVLCSMIQRMILSQLEMEEVFEQKITILEIQAAQSKEMLDQKIALEIKVAQPTVHKPEISCINGDALSLLMQEDLDFEFYSCVFLISMEDK</sequence>
<accession>A0A6A6N5B6</accession>
<reference evidence="2 3" key="1">
    <citation type="journal article" date="2020" name="Mol. Plant">
        <title>The Chromosome-Based Rubber Tree Genome Provides New Insights into Spurge Genome Evolution and Rubber Biosynthesis.</title>
        <authorList>
            <person name="Liu J."/>
            <person name="Shi C."/>
            <person name="Shi C.C."/>
            <person name="Li W."/>
            <person name="Zhang Q.J."/>
            <person name="Zhang Y."/>
            <person name="Li K."/>
            <person name="Lu H.F."/>
            <person name="Shi C."/>
            <person name="Zhu S.T."/>
            <person name="Xiao Z.Y."/>
            <person name="Nan H."/>
            <person name="Yue Y."/>
            <person name="Zhu X.G."/>
            <person name="Wu Y."/>
            <person name="Hong X.N."/>
            <person name="Fan G.Y."/>
            <person name="Tong Y."/>
            <person name="Zhang D."/>
            <person name="Mao C.L."/>
            <person name="Liu Y.L."/>
            <person name="Hao S.J."/>
            <person name="Liu W.Q."/>
            <person name="Lv M.Q."/>
            <person name="Zhang H.B."/>
            <person name="Liu Y."/>
            <person name="Hu-Tang G.R."/>
            <person name="Wang J.P."/>
            <person name="Wang J.H."/>
            <person name="Sun Y.H."/>
            <person name="Ni S.B."/>
            <person name="Chen W.B."/>
            <person name="Zhang X.C."/>
            <person name="Jiao Y.N."/>
            <person name="Eichler E.E."/>
            <person name="Li G.H."/>
            <person name="Liu X."/>
            <person name="Gao L.Z."/>
        </authorList>
    </citation>
    <scope>NUCLEOTIDE SEQUENCE [LARGE SCALE GENOMIC DNA]</scope>
    <source>
        <strain evidence="3">cv. GT1</strain>
        <tissue evidence="2">Leaf</tissue>
    </source>
</reference>
<feature type="region of interest" description="Disordered" evidence="1">
    <location>
        <begin position="17"/>
        <end position="37"/>
    </location>
</feature>
<evidence type="ECO:0000313" key="2">
    <source>
        <dbReference type="EMBL" id="KAF2320850.1"/>
    </source>
</evidence>
<feature type="compositionally biased region" description="Basic and acidic residues" evidence="1">
    <location>
        <begin position="25"/>
        <end position="37"/>
    </location>
</feature>
<dbReference type="Proteomes" id="UP000467840">
    <property type="component" value="Chromosome 10"/>
</dbReference>
<dbReference type="AlphaFoldDB" id="A0A6A6N5B6"/>
<keyword evidence="3" id="KW-1185">Reference proteome</keyword>
<organism evidence="2 3">
    <name type="scientific">Hevea brasiliensis</name>
    <name type="common">Para rubber tree</name>
    <name type="synonym">Siphonia brasiliensis</name>
    <dbReference type="NCBI Taxonomy" id="3981"/>
    <lineage>
        <taxon>Eukaryota</taxon>
        <taxon>Viridiplantae</taxon>
        <taxon>Streptophyta</taxon>
        <taxon>Embryophyta</taxon>
        <taxon>Tracheophyta</taxon>
        <taxon>Spermatophyta</taxon>
        <taxon>Magnoliopsida</taxon>
        <taxon>eudicotyledons</taxon>
        <taxon>Gunneridae</taxon>
        <taxon>Pentapetalae</taxon>
        <taxon>rosids</taxon>
        <taxon>fabids</taxon>
        <taxon>Malpighiales</taxon>
        <taxon>Euphorbiaceae</taxon>
        <taxon>Crotonoideae</taxon>
        <taxon>Micrandreae</taxon>
        <taxon>Hevea</taxon>
    </lineage>
</organism>
<dbReference type="EMBL" id="JAAGAX010000003">
    <property type="protein sequence ID" value="KAF2320850.1"/>
    <property type="molecule type" value="Genomic_DNA"/>
</dbReference>